<dbReference type="AlphaFoldDB" id="A0A0E4HF67"/>
<gene>
    <name evidence="4" type="ORF">PRIO_4120</name>
</gene>
<dbReference type="EMBL" id="LN831776">
    <property type="protein sequence ID" value="CQR56522.1"/>
    <property type="molecule type" value="Genomic_DNA"/>
</dbReference>
<evidence type="ECO:0000313" key="5">
    <source>
        <dbReference type="Proteomes" id="UP000033163"/>
    </source>
</evidence>
<reference evidence="5" key="1">
    <citation type="submission" date="2015-03" db="EMBL/GenBank/DDBJ databases">
        <authorList>
            <person name="Wibberg D."/>
        </authorList>
    </citation>
    <scope>NUCLEOTIDE SEQUENCE [LARGE SCALE GENOMIC DNA]</scope>
</reference>
<dbReference type="PANTHER" id="PTHR34297">
    <property type="entry name" value="HYPOTHETICAL CYTOSOLIC PROTEIN-RELATED"/>
    <property type="match status" value="1"/>
</dbReference>
<evidence type="ECO:0000256" key="1">
    <source>
        <dbReference type="ARBA" id="ARBA00002561"/>
    </source>
</evidence>
<organism evidence="4 5">
    <name type="scientific">Paenibacillus riograndensis SBR5</name>
    <dbReference type="NCBI Taxonomy" id="1073571"/>
    <lineage>
        <taxon>Bacteria</taxon>
        <taxon>Bacillati</taxon>
        <taxon>Bacillota</taxon>
        <taxon>Bacilli</taxon>
        <taxon>Bacillales</taxon>
        <taxon>Paenibacillaceae</taxon>
        <taxon>Paenibacillus</taxon>
        <taxon>Paenibacillus sonchi group</taxon>
    </lineage>
</organism>
<dbReference type="STRING" id="483937.AMQ84_25455"/>
<dbReference type="PANTHER" id="PTHR34297:SF3">
    <property type="entry name" value="ALKALINE SHOCK PROTEIN 23"/>
    <property type="match status" value="1"/>
</dbReference>
<dbReference type="PATRIC" id="fig|1073571.4.peg.4406"/>
<evidence type="ECO:0000256" key="3">
    <source>
        <dbReference type="ARBA" id="ARBA00019574"/>
    </source>
</evidence>
<name>A0A0E4HF67_9BACL</name>
<dbReference type="RefSeq" id="WP_020432165.1">
    <property type="nucleotide sequence ID" value="NZ_AGBD01001423.1"/>
</dbReference>
<comment type="function">
    <text evidence="1">May play a key role in alkaline pH tolerance.</text>
</comment>
<evidence type="ECO:0000256" key="2">
    <source>
        <dbReference type="ARBA" id="ARBA00005721"/>
    </source>
</evidence>
<dbReference type="HOGENOM" id="CLU_113198_4_2_9"/>
<dbReference type="Pfam" id="PF03780">
    <property type="entry name" value="Asp23"/>
    <property type="match status" value="1"/>
</dbReference>
<protein>
    <recommendedName>
        <fullName evidence="3">Alkaline shock protein 23</fullName>
    </recommendedName>
</protein>
<evidence type="ECO:0000313" key="4">
    <source>
        <dbReference type="EMBL" id="CQR56522.1"/>
    </source>
</evidence>
<dbReference type="InterPro" id="IPR005531">
    <property type="entry name" value="Asp23"/>
</dbReference>
<dbReference type="Proteomes" id="UP000033163">
    <property type="component" value="Chromosome I"/>
</dbReference>
<proteinExistence type="inferred from homology"/>
<dbReference type="KEGG" id="pri:PRIO_4120"/>
<accession>A0A0E4HF67</accession>
<comment type="similarity">
    <text evidence="2">Belongs to the asp23 family.</text>
</comment>
<sequence>MEQDSHKGLVNISDRVISAIIGYAVMDTPGIAGMSGSTVTGNLAKRLGGKISKKGLSVEVTEEDVAIHLQVIINYGYAIQEVCKSVQQNVRSAVENMLGLTLGVVNIRVEKLALP</sequence>